<keyword evidence="2" id="KW-1185">Reference proteome</keyword>
<accession>A0A3B3YUA1</accession>
<evidence type="ECO:0008006" key="3">
    <source>
        <dbReference type="Google" id="ProtNLM"/>
    </source>
</evidence>
<dbReference type="Proteomes" id="UP000261480">
    <property type="component" value="Unplaced"/>
</dbReference>
<protein>
    <recommendedName>
        <fullName evidence="3">Reverse transcriptase domain-containing protein</fullName>
    </recommendedName>
</protein>
<dbReference type="Ensembl" id="ENSPMET00000023481.1">
    <property type="protein sequence ID" value="ENSPMEP00000030957.1"/>
    <property type="gene ID" value="ENSPMEG00000017758.1"/>
</dbReference>
<reference evidence="1" key="1">
    <citation type="submission" date="2025-08" db="UniProtKB">
        <authorList>
            <consortium name="Ensembl"/>
        </authorList>
    </citation>
    <scope>IDENTIFICATION</scope>
</reference>
<evidence type="ECO:0000313" key="1">
    <source>
        <dbReference type="Ensembl" id="ENSPMEP00000030957.1"/>
    </source>
</evidence>
<name>A0A3B3YUA1_9TELE</name>
<organism evidence="1 2">
    <name type="scientific">Poecilia mexicana</name>
    <dbReference type="NCBI Taxonomy" id="48701"/>
    <lineage>
        <taxon>Eukaryota</taxon>
        <taxon>Metazoa</taxon>
        <taxon>Chordata</taxon>
        <taxon>Craniata</taxon>
        <taxon>Vertebrata</taxon>
        <taxon>Euteleostomi</taxon>
        <taxon>Actinopterygii</taxon>
        <taxon>Neopterygii</taxon>
        <taxon>Teleostei</taxon>
        <taxon>Neoteleostei</taxon>
        <taxon>Acanthomorphata</taxon>
        <taxon>Ovalentaria</taxon>
        <taxon>Atherinomorphae</taxon>
        <taxon>Cyprinodontiformes</taxon>
        <taxon>Poeciliidae</taxon>
        <taxon>Poeciliinae</taxon>
        <taxon>Poecilia</taxon>
    </lineage>
</organism>
<dbReference type="AlphaFoldDB" id="A0A3B3YUA1"/>
<proteinExistence type="predicted"/>
<evidence type="ECO:0000313" key="2">
    <source>
        <dbReference type="Proteomes" id="UP000261480"/>
    </source>
</evidence>
<reference evidence="1" key="2">
    <citation type="submission" date="2025-09" db="UniProtKB">
        <authorList>
            <consortium name="Ensembl"/>
        </authorList>
    </citation>
    <scope>IDENTIFICATION</scope>
</reference>
<sequence>AMVGECEKPENPGYLLLLGERERELHAPLSPGVPPGCPLSPLLFALVLEPVWQHRDVKRLTILPPKSRSETGIHGIPGFTIKVFCSSYS</sequence>